<dbReference type="OrthoDB" id="9763580at2"/>
<keyword evidence="5" id="KW-0560">Oxidoreductase</keyword>
<dbReference type="Proteomes" id="UP000280696">
    <property type="component" value="Unassembled WGS sequence"/>
</dbReference>
<dbReference type="GO" id="GO:0016614">
    <property type="term" value="F:oxidoreductase activity, acting on CH-OH group of donors"/>
    <property type="evidence" value="ECO:0007669"/>
    <property type="project" value="InterPro"/>
</dbReference>
<dbReference type="GO" id="GO:0046872">
    <property type="term" value="F:metal ion binding"/>
    <property type="evidence" value="ECO:0007669"/>
    <property type="project" value="UniProtKB-KW"/>
</dbReference>
<evidence type="ECO:0000256" key="2">
    <source>
        <dbReference type="ARBA" id="ARBA00022516"/>
    </source>
</evidence>
<evidence type="ECO:0000256" key="5">
    <source>
        <dbReference type="ARBA" id="ARBA00023002"/>
    </source>
</evidence>
<dbReference type="SUPFAM" id="SSF56796">
    <property type="entry name" value="Dehydroquinate synthase-like"/>
    <property type="match status" value="1"/>
</dbReference>
<dbReference type="AlphaFoldDB" id="A0A3A9B061"/>
<accession>A0A3A9B061</accession>
<sequence length="462" mass="51139">MAGMEIIMQSKSIEPYLNSSFECSCGRTHKSLFAHYIFEPGAIKKLPVLITSLGYTKPYLISDTHTHKIAGCQAEEVLKEADIPFTSHVLKSPDRGDLAADEHALGSIAMANDKEADIIVSIGTGTINDLGRYFSYITGRPFLLIATAPSMDGLVSGVAPLICHNMKVTFPAQEPLALICDPEIMAAAPLKMLAAGAADILGKYNCLLDWKLSNIVNDEYYCDTIAGIMRTAVDQTMESTKGLASHDSRAVSILTEALVLSGIAMDFSGNSRPASGAEHHQSHYWEMQFLFDGVPAVLHGTKVGIGTVLMLELYNKLAEMDKPDFARIRENIPYRPAMEDWEKEIHRCYRDGAEGVIALEKKAKKNDPEGLLKRLQVIEERWDEIHSLAKSAPQASEIYRVLEKMEAAKVPADVGISRGYVCDSIRYGKELRDRYTILQLMWDIGELDKAAEKLVEKYCDET</sequence>
<evidence type="ECO:0000256" key="1">
    <source>
        <dbReference type="ARBA" id="ARBA00022490"/>
    </source>
</evidence>
<evidence type="ECO:0000256" key="9">
    <source>
        <dbReference type="ARBA" id="ARBA00023264"/>
    </source>
</evidence>
<evidence type="ECO:0000256" key="7">
    <source>
        <dbReference type="ARBA" id="ARBA00023098"/>
    </source>
</evidence>
<dbReference type="GO" id="GO:0008654">
    <property type="term" value="P:phospholipid biosynthetic process"/>
    <property type="evidence" value="ECO:0007669"/>
    <property type="project" value="UniProtKB-KW"/>
</dbReference>
<keyword evidence="7" id="KW-0443">Lipid metabolism</keyword>
<evidence type="ECO:0000313" key="10">
    <source>
        <dbReference type="EMBL" id="RKI92035.1"/>
    </source>
</evidence>
<keyword evidence="3" id="KW-0479">Metal-binding</keyword>
<dbReference type="CDD" id="cd08175">
    <property type="entry name" value="G1PDH"/>
    <property type="match status" value="1"/>
</dbReference>
<keyword evidence="2" id="KW-0444">Lipid biosynthesis</keyword>
<dbReference type="Gene3D" id="3.40.50.1970">
    <property type="match status" value="1"/>
</dbReference>
<dbReference type="Gene3D" id="1.20.1090.10">
    <property type="entry name" value="Dehydroquinate synthase-like - alpha domain"/>
    <property type="match status" value="1"/>
</dbReference>
<keyword evidence="9" id="KW-1208">Phospholipid metabolism</keyword>
<dbReference type="GO" id="GO:0005829">
    <property type="term" value="C:cytosol"/>
    <property type="evidence" value="ECO:0007669"/>
    <property type="project" value="TreeGrafter"/>
</dbReference>
<keyword evidence="11" id="KW-1185">Reference proteome</keyword>
<evidence type="ECO:0000256" key="4">
    <source>
        <dbReference type="ARBA" id="ARBA00022857"/>
    </source>
</evidence>
<proteinExistence type="predicted"/>
<keyword evidence="8" id="KW-0594">Phospholipid biosynthesis</keyword>
<dbReference type="Pfam" id="PF13685">
    <property type="entry name" value="Fe-ADH_2"/>
    <property type="match status" value="1"/>
</dbReference>
<protein>
    <submittedName>
        <fullName evidence="10">sn-glycerol-1-phosphate dehydrogenase</fullName>
    </submittedName>
</protein>
<evidence type="ECO:0000313" key="11">
    <source>
        <dbReference type="Proteomes" id="UP000280696"/>
    </source>
</evidence>
<evidence type="ECO:0000256" key="8">
    <source>
        <dbReference type="ARBA" id="ARBA00023209"/>
    </source>
</evidence>
<organism evidence="10 11">
    <name type="scientific">Parablautia intestinalis</name>
    <dbReference type="NCBI Taxonomy" id="2320100"/>
    <lineage>
        <taxon>Bacteria</taxon>
        <taxon>Bacillati</taxon>
        <taxon>Bacillota</taxon>
        <taxon>Clostridia</taxon>
        <taxon>Lachnospirales</taxon>
        <taxon>Lachnospiraceae</taxon>
        <taxon>Parablautia</taxon>
    </lineage>
</organism>
<comment type="caution">
    <text evidence="10">The sequence shown here is derived from an EMBL/GenBank/DDBJ whole genome shotgun (WGS) entry which is preliminary data.</text>
</comment>
<dbReference type="PANTHER" id="PTHR43616">
    <property type="entry name" value="GLYCEROL DEHYDROGENASE"/>
    <property type="match status" value="1"/>
</dbReference>
<keyword evidence="1" id="KW-0963">Cytoplasm</keyword>
<dbReference type="InterPro" id="IPR016205">
    <property type="entry name" value="Glycerol_DH"/>
</dbReference>
<evidence type="ECO:0000256" key="3">
    <source>
        <dbReference type="ARBA" id="ARBA00022723"/>
    </source>
</evidence>
<keyword evidence="6" id="KW-0520">NAD</keyword>
<keyword evidence="4" id="KW-0521">NADP</keyword>
<dbReference type="InterPro" id="IPR032837">
    <property type="entry name" value="G1PDH"/>
</dbReference>
<reference evidence="10 11" key="1">
    <citation type="submission" date="2018-09" db="EMBL/GenBank/DDBJ databases">
        <title>Murine metabolic-syndrome-specific gut microbial biobank.</title>
        <authorList>
            <person name="Liu C."/>
        </authorList>
    </citation>
    <scope>NUCLEOTIDE SEQUENCE [LARGE SCALE GENOMIC DNA]</scope>
    <source>
        <strain evidence="10 11">0.1xD8-82</strain>
    </source>
</reference>
<name>A0A3A9B061_9FIRM</name>
<gene>
    <name evidence="10" type="ORF">D7V94_08155</name>
</gene>
<dbReference type="PANTHER" id="PTHR43616:SF5">
    <property type="entry name" value="GLYCEROL DEHYDROGENASE 1"/>
    <property type="match status" value="1"/>
</dbReference>
<dbReference type="EMBL" id="RAYQ01000006">
    <property type="protein sequence ID" value="RKI92035.1"/>
    <property type="molecule type" value="Genomic_DNA"/>
</dbReference>
<evidence type="ECO:0000256" key="6">
    <source>
        <dbReference type="ARBA" id="ARBA00023027"/>
    </source>
</evidence>